<protein>
    <recommendedName>
        <fullName evidence="7">Major facilitator superfamily (MFS) profile domain-containing protein</fullName>
    </recommendedName>
</protein>
<dbReference type="BioCyc" id="MTUB1310114:G13A2-3790-MONOMER"/>
<dbReference type="PANTHER" id="PTHR42718:SF48">
    <property type="entry name" value="CONSERVED TWO-DOMAIN MEMBRANE PROTEIN-RELATED"/>
    <property type="match status" value="1"/>
</dbReference>
<comment type="subcellular location">
    <subcellularLocation>
        <location evidence="1">Cell membrane</location>
        <topology evidence="1">Multi-pass membrane protein</topology>
    </subcellularLocation>
</comment>
<dbReference type="Gene3D" id="1.20.1720.10">
    <property type="entry name" value="Multidrug resistance protein D"/>
    <property type="match status" value="1"/>
</dbReference>
<dbReference type="EMBL" id="CP005386">
    <property type="protein sequence ID" value="AGL29204.1"/>
    <property type="molecule type" value="Genomic_DNA"/>
</dbReference>
<dbReference type="PROSITE" id="PS00216">
    <property type="entry name" value="SUGAR_TRANSPORT_1"/>
    <property type="match status" value="1"/>
</dbReference>
<dbReference type="HOGENOM" id="CLU_865506_0_0_11"/>
<evidence type="ECO:0000256" key="3">
    <source>
        <dbReference type="ARBA" id="ARBA00022989"/>
    </source>
</evidence>
<evidence type="ECO:0000256" key="2">
    <source>
        <dbReference type="ARBA" id="ARBA00022692"/>
    </source>
</evidence>
<evidence type="ECO:0000259" key="7">
    <source>
        <dbReference type="PROSITE" id="PS50850"/>
    </source>
</evidence>
<dbReference type="GO" id="GO:0022857">
    <property type="term" value="F:transmembrane transporter activity"/>
    <property type="evidence" value="ECO:0007669"/>
    <property type="project" value="InterPro"/>
</dbReference>
<dbReference type="InterPro" id="IPR036259">
    <property type="entry name" value="MFS_trans_sf"/>
</dbReference>
<feature type="transmembrane region" description="Helical" evidence="6">
    <location>
        <begin position="67"/>
        <end position="88"/>
    </location>
</feature>
<dbReference type="PROSITE" id="PS50850">
    <property type="entry name" value="MFS"/>
    <property type="match status" value="1"/>
</dbReference>
<sequence>MLLVAAFGAFLAFLDSTIVNVAFPDIQRHFHSDISDLSWMLNAYNIVFAAFLVAAGRLADLMGRKRVFILGVALFTVASGLCAIAESVGELVAFRVLQGIGAAVLVHRPGGRRGLPGRAARARGQPVGCGGGHRRGPRPADRWRPHRGGWLAVGVPGEPSAGGIRCAGRSAGTGGEPGRRTSACARRGGTQFGFALGLVLGLIKGPDWGWASLPTSGSLLAAAVAMVGFVMSSRHHPAPMVEPTLLRIQSFVAGTGLTAVASAGFYAYLLTHVLFLNYVWGYTLLEAGMAVAPRQSVAAVVAACCRVPTGTVTASSSASAR</sequence>
<keyword evidence="3 6" id="KW-1133">Transmembrane helix</keyword>
<gene>
    <name evidence="8" type="ORF">J113_26015</name>
</gene>
<dbReference type="InterPro" id="IPR005829">
    <property type="entry name" value="Sugar_transporter_CS"/>
</dbReference>
<keyword evidence="4 6" id="KW-0472">Membrane</keyword>
<dbReference type="Proteomes" id="UP000013548">
    <property type="component" value="Chromosome"/>
</dbReference>
<evidence type="ECO:0000256" key="4">
    <source>
        <dbReference type="ARBA" id="ARBA00023136"/>
    </source>
</evidence>
<feature type="transmembrane region" description="Helical" evidence="6">
    <location>
        <begin position="251"/>
        <end position="275"/>
    </location>
</feature>
<feature type="transmembrane region" description="Helical" evidence="6">
    <location>
        <begin position="37"/>
        <end position="55"/>
    </location>
</feature>
<dbReference type="GO" id="GO:0005886">
    <property type="term" value="C:plasma membrane"/>
    <property type="evidence" value="ECO:0007669"/>
    <property type="project" value="UniProtKB-SubCell"/>
</dbReference>
<evidence type="ECO:0000313" key="8">
    <source>
        <dbReference type="EMBL" id="AGL29204.1"/>
    </source>
</evidence>
<dbReference type="Pfam" id="PF07690">
    <property type="entry name" value="MFS_1"/>
    <property type="match status" value="1"/>
</dbReference>
<keyword evidence="2 6" id="KW-0812">Transmembrane</keyword>
<evidence type="ECO:0000256" key="5">
    <source>
        <dbReference type="SAM" id="MobiDB-lite"/>
    </source>
</evidence>
<organism evidence="8 9">
    <name type="scientific">Mycobacterium tuberculosis CAS/NITR204</name>
    <dbReference type="NCBI Taxonomy" id="1310114"/>
    <lineage>
        <taxon>Bacteria</taxon>
        <taxon>Bacillati</taxon>
        <taxon>Actinomycetota</taxon>
        <taxon>Actinomycetes</taxon>
        <taxon>Mycobacteriales</taxon>
        <taxon>Mycobacteriaceae</taxon>
        <taxon>Mycobacterium</taxon>
        <taxon>Mycobacterium tuberculosis complex</taxon>
    </lineage>
</organism>
<accession>R4MBU4</accession>
<feature type="compositionally biased region" description="Low complexity" evidence="5">
    <location>
        <begin position="116"/>
        <end position="126"/>
    </location>
</feature>
<proteinExistence type="predicted"/>
<feature type="region of interest" description="Disordered" evidence="5">
    <location>
        <begin position="115"/>
        <end position="145"/>
    </location>
</feature>
<dbReference type="SUPFAM" id="SSF103473">
    <property type="entry name" value="MFS general substrate transporter"/>
    <property type="match status" value="2"/>
</dbReference>
<dbReference type="PATRIC" id="fig|1310114.3.peg.5458"/>
<evidence type="ECO:0000256" key="6">
    <source>
        <dbReference type="SAM" id="Phobius"/>
    </source>
</evidence>
<reference evidence="8 9" key="1">
    <citation type="journal article" date="2013" name="Genome Announc.">
        <title>Whole-Genome Sequences of Four Clinical Isolates of Mycobacterium tuberculosis from Tamil Nadu, South India.</title>
        <authorList>
            <person name="Narayanan S."/>
            <person name="Deshpande U."/>
        </authorList>
    </citation>
    <scope>NUCLEOTIDE SEQUENCE [LARGE SCALE GENOMIC DNA]</scope>
    <source>
        <strain evidence="8 9">CAS/NITR204</strain>
    </source>
</reference>
<dbReference type="InterPro" id="IPR020846">
    <property type="entry name" value="MFS_dom"/>
</dbReference>
<dbReference type="InterPro" id="IPR011701">
    <property type="entry name" value="MFS"/>
</dbReference>
<feature type="transmembrane region" description="Helical" evidence="6">
    <location>
        <begin position="208"/>
        <end position="230"/>
    </location>
</feature>
<dbReference type="PANTHER" id="PTHR42718">
    <property type="entry name" value="MAJOR FACILITATOR SUPERFAMILY MULTIDRUG TRANSPORTER MFSC"/>
    <property type="match status" value="1"/>
</dbReference>
<dbReference type="AlphaFoldDB" id="R4MBU4"/>
<name>R4MBU4_MYCTX</name>
<feature type="domain" description="Major facilitator superfamily (MFS) profile" evidence="7">
    <location>
        <begin position="1"/>
        <end position="321"/>
    </location>
</feature>
<dbReference type="KEGG" id="mtuc:J113_26015"/>
<evidence type="ECO:0000256" key="1">
    <source>
        <dbReference type="ARBA" id="ARBA00004651"/>
    </source>
</evidence>
<evidence type="ECO:0000313" key="9">
    <source>
        <dbReference type="Proteomes" id="UP000013548"/>
    </source>
</evidence>